<dbReference type="Gene3D" id="3.40.50.720">
    <property type="entry name" value="NAD(P)-binding Rossmann-like Domain"/>
    <property type="match status" value="1"/>
</dbReference>
<evidence type="ECO:0000259" key="1">
    <source>
        <dbReference type="SMART" id="SM00829"/>
    </source>
</evidence>
<dbReference type="SUPFAM" id="SSF51735">
    <property type="entry name" value="NAD(P)-binding Rossmann-fold domains"/>
    <property type="match status" value="1"/>
</dbReference>
<reference evidence="2" key="2">
    <citation type="journal article" date="2010" name="Arch. Microbiol.">
        <title>Isoeugenol monooxygenase and its putative regulatory gene are located in the eugenol metabolic gene cluster in Pseudomonas nitroreducens Jin1.</title>
        <authorList>
            <person name="Ryu J.Y."/>
            <person name="Seo J."/>
            <person name="Unno T."/>
            <person name="Ahn J.H."/>
            <person name="Yan T."/>
            <person name="Sadowsky M.J."/>
            <person name="Hur H.G."/>
        </authorList>
    </citation>
    <scope>NUCLEOTIDE SEQUENCE</scope>
    <source>
        <strain evidence="2">Jin1</strain>
    </source>
</reference>
<dbReference type="SUPFAM" id="SSF50129">
    <property type="entry name" value="GroES-like"/>
    <property type="match status" value="1"/>
</dbReference>
<dbReference type="Gene3D" id="3.90.180.10">
    <property type="entry name" value="Medium-chain alcohol dehydrogenases, catalytic domain"/>
    <property type="match status" value="1"/>
</dbReference>
<dbReference type="InterPro" id="IPR052711">
    <property type="entry name" value="Zinc_ADH-like"/>
</dbReference>
<dbReference type="InterPro" id="IPR020843">
    <property type="entry name" value="ER"/>
</dbReference>
<dbReference type="AlphaFoldDB" id="C3VA27"/>
<dbReference type="PANTHER" id="PTHR45033:SF2">
    <property type="entry name" value="ZINC-TYPE ALCOHOL DEHYDROGENASE-LIKE PROTEIN C1773.06C"/>
    <property type="match status" value="1"/>
</dbReference>
<dbReference type="InterPro" id="IPR036291">
    <property type="entry name" value="NAD(P)-bd_dom_sf"/>
</dbReference>
<proteinExistence type="predicted"/>
<sequence length="336" mass="36042">MKAYELHKISEQVEVRLQPTRPRPQLNHGEVLIRVHAASLNFRDLMILAGRYPGQMKPDVIPLSDGAGEIVEVGPGVSSEVQGQRVTSTFFPNWRAGKITEPAIEVSLGFGMDGMLAEYVALPYEATIPIPEHLSYEEAATLPCAALTAWNALTEVGRVKAGDTVLLLGTGGVSMFALQFAKLLGATVIHTSSSEQKLERVKAMGADHLINYRNSPEWDRTVLDLTAGRGVDLVVEVGGAGTLERSLRAVKVGGIVATIGLVAGVGPIDPLPLISRAIQLSGVYVGSREMFLSMNKAIASAEIKPVIDCCFPIDEVGDAYEYMRSGNHLGKVVITI</sequence>
<dbReference type="InterPro" id="IPR013149">
    <property type="entry name" value="ADH-like_C"/>
</dbReference>
<dbReference type="GO" id="GO:0016491">
    <property type="term" value="F:oxidoreductase activity"/>
    <property type="evidence" value="ECO:0007669"/>
    <property type="project" value="InterPro"/>
</dbReference>
<organism evidence="2">
    <name type="scientific">Pseudomonas nitroreducens</name>
    <dbReference type="NCBI Taxonomy" id="46680"/>
    <lineage>
        <taxon>Bacteria</taxon>
        <taxon>Pseudomonadati</taxon>
        <taxon>Pseudomonadota</taxon>
        <taxon>Gammaproteobacteria</taxon>
        <taxon>Pseudomonadales</taxon>
        <taxon>Pseudomonadaceae</taxon>
        <taxon>Pseudomonas</taxon>
    </lineage>
</organism>
<evidence type="ECO:0000313" key="2">
    <source>
        <dbReference type="EMBL" id="ACP17974.1"/>
    </source>
</evidence>
<dbReference type="Pfam" id="PF08240">
    <property type="entry name" value="ADH_N"/>
    <property type="match status" value="1"/>
</dbReference>
<dbReference type="EMBL" id="FJ851547">
    <property type="protein sequence ID" value="ACP17974.1"/>
    <property type="molecule type" value="Genomic_DNA"/>
</dbReference>
<dbReference type="InterPro" id="IPR013154">
    <property type="entry name" value="ADH-like_N"/>
</dbReference>
<name>C3VA27_PSENT</name>
<dbReference type="SMART" id="SM00829">
    <property type="entry name" value="PKS_ER"/>
    <property type="match status" value="1"/>
</dbReference>
<dbReference type="PANTHER" id="PTHR45033">
    <property type="match status" value="1"/>
</dbReference>
<feature type="domain" description="Enoyl reductase (ER)" evidence="1">
    <location>
        <begin position="8"/>
        <end position="334"/>
    </location>
</feature>
<dbReference type="Pfam" id="PF00107">
    <property type="entry name" value="ADH_zinc_N"/>
    <property type="match status" value="1"/>
</dbReference>
<protein>
    <submittedName>
        <fullName evidence="2">Putative alcohol dehydrogenase zinc-binding domain protein</fullName>
    </submittedName>
</protein>
<dbReference type="InterPro" id="IPR011032">
    <property type="entry name" value="GroES-like_sf"/>
</dbReference>
<reference evidence="2" key="1">
    <citation type="submission" date="2009-03" db="EMBL/GenBank/DDBJ databases">
        <authorList>
            <person name="Ryu J.-Y."/>
            <person name="Seo J."/>
            <person name="Unno T."/>
            <person name="Ahn J.-H."/>
            <person name="Sadowsky M.J."/>
            <person name="Hur H.-G."/>
        </authorList>
    </citation>
    <scope>NUCLEOTIDE SEQUENCE</scope>
    <source>
        <strain evidence="2">Jin1</strain>
    </source>
</reference>
<accession>C3VA27</accession>
<dbReference type="CDD" id="cd08276">
    <property type="entry name" value="MDR7"/>
    <property type="match status" value="1"/>
</dbReference>
<gene>
    <name evidence="2" type="primary">adh</name>
</gene>